<proteinExistence type="predicted"/>
<protein>
    <submittedName>
        <fullName evidence="1">MBL fold metallo-hydrolase</fullName>
    </submittedName>
</protein>
<dbReference type="Gene3D" id="3.60.15.10">
    <property type="entry name" value="Ribonuclease Z/Hydroxyacylglutathione hydrolase-like"/>
    <property type="match status" value="1"/>
</dbReference>
<dbReference type="EMBL" id="JAYJLD010000009">
    <property type="protein sequence ID" value="MEB3101599.1"/>
    <property type="molecule type" value="Genomic_DNA"/>
</dbReference>
<dbReference type="SUPFAM" id="SSF56281">
    <property type="entry name" value="Metallo-hydrolase/oxidoreductase"/>
    <property type="match status" value="1"/>
</dbReference>
<organism evidence="1 2">
    <name type="scientific">Ferviditalea candida</name>
    <dbReference type="NCBI Taxonomy" id="3108399"/>
    <lineage>
        <taxon>Bacteria</taxon>
        <taxon>Bacillati</taxon>
        <taxon>Bacillota</taxon>
        <taxon>Bacilli</taxon>
        <taxon>Bacillales</taxon>
        <taxon>Paenibacillaceae</taxon>
        <taxon>Ferviditalea</taxon>
    </lineage>
</organism>
<gene>
    <name evidence="1" type="ORF">VF724_07980</name>
</gene>
<keyword evidence="2" id="KW-1185">Reference proteome</keyword>
<evidence type="ECO:0000313" key="1">
    <source>
        <dbReference type="EMBL" id="MEB3101599.1"/>
    </source>
</evidence>
<dbReference type="Proteomes" id="UP001310386">
    <property type="component" value="Unassembled WGS sequence"/>
</dbReference>
<reference evidence="1" key="1">
    <citation type="submission" date="2023-12" db="EMBL/GenBank/DDBJ databases">
        <title>Fervidustalea candida gen. nov., sp. nov., a novel member of the family Paenibacillaceae isolated from a geothermal area.</title>
        <authorList>
            <person name="Li W.-J."/>
            <person name="Jiao J.-Y."/>
            <person name="Chen Y."/>
        </authorList>
    </citation>
    <scope>NUCLEOTIDE SEQUENCE</scope>
    <source>
        <strain evidence="1">SYSU GA230002</strain>
    </source>
</reference>
<evidence type="ECO:0000313" key="2">
    <source>
        <dbReference type="Proteomes" id="UP001310386"/>
    </source>
</evidence>
<sequence length="126" mass="14521">MGKFGKNKRQPVITWIEHATFLIRMEGLNIVTDPAAMPEIDVVLISHSHYDHFHFPSLRSVKGDSVFFVPEGLSGPLIRNDFRRTRELSWWSSVELAGVRFSFVPAQHWTQRTPWDMNASHWGDGC</sequence>
<accession>A0ABU5ZGF8</accession>
<dbReference type="PANTHER" id="PTHR15032">
    <property type="entry name" value="N-ACYL-PHOSPHATIDYLETHANOLAMINE-HYDROLYZING PHOSPHOLIPASE D"/>
    <property type="match status" value="1"/>
</dbReference>
<dbReference type="Pfam" id="PF13483">
    <property type="entry name" value="Lactamase_B_3"/>
    <property type="match status" value="1"/>
</dbReference>
<dbReference type="RefSeq" id="WP_371753720.1">
    <property type="nucleotide sequence ID" value="NZ_JAYJLD010000009.1"/>
</dbReference>
<dbReference type="PANTHER" id="PTHR15032:SF36">
    <property type="entry name" value="METALLO-BETA-LACTAMASE DOMAIN-CONTAINING PROTEIN"/>
    <property type="match status" value="1"/>
</dbReference>
<comment type="caution">
    <text evidence="1">The sequence shown here is derived from an EMBL/GenBank/DDBJ whole genome shotgun (WGS) entry which is preliminary data.</text>
</comment>
<dbReference type="InterPro" id="IPR036866">
    <property type="entry name" value="RibonucZ/Hydroxyglut_hydro"/>
</dbReference>
<name>A0ABU5ZGF8_9BACL</name>